<evidence type="ECO:0000256" key="13">
    <source>
        <dbReference type="SAM" id="Coils"/>
    </source>
</evidence>
<keyword evidence="13" id="KW-0175">Coiled coil</keyword>
<dbReference type="InterPro" id="IPR005467">
    <property type="entry name" value="His_kinase_dom"/>
</dbReference>
<keyword evidence="10" id="KW-0902">Two-component regulatory system</keyword>
<feature type="modified residue" description="4-aspartylphosphate" evidence="12">
    <location>
        <position position="182"/>
    </location>
</feature>
<evidence type="ECO:0000256" key="5">
    <source>
        <dbReference type="ARBA" id="ARBA00022553"/>
    </source>
</evidence>
<dbReference type="PROSITE" id="PS50110">
    <property type="entry name" value="RESPONSE_REGULATORY"/>
    <property type="match status" value="3"/>
</dbReference>
<evidence type="ECO:0000256" key="6">
    <source>
        <dbReference type="ARBA" id="ARBA00022679"/>
    </source>
</evidence>
<feature type="domain" description="Response regulatory" evidence="15">
    <location>
        <begin position="133"/>
        <end position="249"/>
    </location>
</feature>
<keyword evidence="6" id="KW-0808">Transferase</keyword>
<dbReference type="Pfam" id="PF00072">
    <property type="entry name" value="Response_reg"/>
    <property type="match status" value="3"/>
</dbReference>
<dbReference type="SMART" id="SM00387">
    <property type="entry name" value="HATPase_c"/>
    <property type="match status" value="1"/>
</dbReference>
<evidence type="ECO:0000256" key="2">
    <source>
        <dbReference type="ARBA" id="ARBA00004236"/>
    </source>
</evidence>
<protein>
    <recommendedName>
        <fullName evidence="3">histidine kinase</fullName>
        <ecNumber evidence="3">2.7.13.3</ecNumber>
    </recommendedName>
</protein>
<dbReference type="InterPro" id="IPR003594">
    <property type="entry name" value="HATPase_dom"/>
</dbReference>
<evidence type="ECO:0000313" key="16">
    <source>
        <dbReference type="EMBL" id="BCJ92239.1"/>
    </source>
</evidence>
<dbReference type="Proteomes" id="UP000515317">
    <property type="component" value="Chromosome"/>
</dbReference>
<evidence type="ECO:0000259" key="14">
    <source>
        <dbReference type="PROSITE" id="PS50109"/>
    </source>
</evidence>
<dbReference type="GO" id="GO:0005524">
    <property type="term" value="F:ATP binding"/>
    <property type="evidence" value="ECO:0007669"/>
    <property type="project" value="UniProtKB-KW"/>
</dbReference>
<reference evidence="16 17" key="1">
    <citation type="submission" date="2020-08" db="EMBL/GenBank/DDBJ databases">
        <title>Genome sequence of Rhizobiales bacterium strain IZ6.</title>
        <authorList>
            <person name="Nakai R."/>
            <person name="Naganuma T."/>
        </authorList>
    </citation>
    <scope>NUCLEOTIDE SEQUENCE [LARGE SCALE GENOMIC DNA]</scope>
    <source>
        <strain evidence="16 17">IZ6</strain>
    </source>
</reference>
<dbReference type="InterPro" id="IPR004358">
    <property type="entry name" value="Sig_transdc_His_kin-like_C"/>
</dbReference>
<name>A0A6S6QT12_9HYPH</name>
<keyword evidence="5 12" id="KW-0597">Phosphoprotein</keyword>
<evidence type="ECO:0000256" key="9">
    <source>
        <dbReference type="ARBA" id="ARBA00022840"/>
    </source>
</evidence>
<proteinExistence type="predicted"/>
<keyword evidence="17" id="KW-1185">Reference proteome</keyword>
<dbReference type="Pfam" id="PF02518">
    <property type="entry name" value="HATPase_c"/>
    <property type="match status" value="1"/>
</dbReference>
<dbReference type="RefSeq" id="WP_222875829.1">
    <property type="nucleotide sequence ID" value="NZ_AP023361.1"/>
</dbReference>
<evidence type="ECO:0000256" key="10">
    <source>
        <dbReference type="ARBA" id="ARBA00023012"/>
    </source>
</evidence>
<evidence type="ECO:0000259" key="15">
    <source>
        <dbReference type="PROSITE" id="PS50110"/>
    </source>
</evidence>
<feature type="modified residue" description="4-aspartylphosphate" evidence="12">
    <location>
        <position position="53"/>
    </location>
</feature>
<keyword evidence="7" id="KW-0547">Nucleotide-binding</keyword>
<evidence type="ECO:0000256" key="1">
    <source>
        <dbReference type="ARBA" id="ARBA00000085"/>
    </source>
</evidence>
<dbReference type="FunFam" id="3.30.565.10:FF:000023">
    <property type="entry name" value="PAS domain-containing sensor histidine kinase"/>
    <property type="match status" value="1"/>
</dbReference>
<dbReference type="SUPFAM" id="SSF47384">
    <property type="entry name" value="Homodimeric domain of signal transducing histidine kinase"/>
    <property type="match status" value="1"/>
</dbReference>
<dbReference type="CDD" id="cd00082">
    <property type="entry name" value="HisKA"/>
    <property type="match status" value="1"/>
</dbReference>
<dbReference type="Gene3D" id="3.30.565.10">
    <property type="entry name" value="Histidine kinase-like ATPase, C-terminal domain"/>
    <property type="match status" value="1"/>
</dbReference>
<dbReference type="Gene3D" id="3.40.50.2300">
    <property type="match status" value="3"/>
</dbReference>
<dbReference type="EMBL" id="AP023361">
    <property type="protein sequence ID" value="BCJ92239.1"/>
    <property type="molecule type" value="Genomic_DNA"/>
</dbReference>
<feature type="domain" description="Histidine kinase" evidence="14">
    <location>
        <begin position="451"/>
        <end position="670"/>
    </location>
</feature>
<gene>
    <name evidence="16" type="ORF">IZ6_29740</name>
</gene>
<comment type="subcellular location">
    <subcellularLocation>
        <location evidence="2">Cell membrane</location>
    </subcellularLocation>
</comment>
<keyword evidence="4" id="KW-1003">Cell membrane</keyword>
<dbReference type="SMART" id="SM00388">
    <property type="entry name" value="HisKA"/>
    <property type="match status" value="1"/>
</dbReference>
<comment type="catalytic activity">
    <reaction evidence="1">
        <text>ATP + protein L-histidine = ADP + protein N-phospho-L-histidine.</text>
        <dbReference type="EC" id="2.7.13.3"/>
    </reaction>
</comment>
<keyword evidence="11" id="KW-0472">Membrane</keyword>
<dbReference type="PANTHER" id="PTHR43547">
    <property type="entry name" value="TWO-COMPONENT HISTIDINE KINASE"/>
    <property type="match status" value="1"/>
</dbReference>
<dbReference type="Gene3D" id="1.10.287.130">
    <property type="match status" value="1"/>
</dbReference>
<organism evidence="16 17">
    <name type="scientific">Terrihabitans soli</name>
    <dbReference type="NCBI Taxonomy" id="708113"/>
    <lineage>
        <taxon>Bacteria</taxon>
        <taxon>Pseudomonadati</taxon>
        <taxon>Pseudomonadota</taxon>
        <taxon>Alphaproteobacteria</taxon>
        <taxon>Hyphomicrobiales</taxon>
        <taxon>Terrihabitans</taxon>
    </lineage>
</organism>
<accession>A0A6S6QT12</accession>
<feature type="domain" description="Response regulatory" evidence="15">
    <location>
        <begin position="269"/>
        <end position="385"/>
    </location>
</feature>
<dbReference type="SUPFAM" id="SSF55874">
    <property type="entry name" value="ATPase domain of HSP90 chaperone/DNA topoisomerase II/histidine kinase"/>
    <property type="match status" value="1"/>
</dbReference>
<dbReference type="GO" id="GO:0000155">
    <property type="term" value="F:phosphorelay sensor kinase activity"/>
    <property type="evidence" value="ECO:0007669"/>
    <property type="project" value="InterPro"/>
</dbReference>
<evidence type="ECO:0000256" key="3">
    <source>
        <dbReference type="ARBA" id="ARBA00012438"/>
    </source>
</evidence>
<dbReference type="CDD" id="cd00075">
    <property type="entry name" value="HATPase"/>
    <property type="match status" value="1"/>
</dbReference>
<dbReference type="KEGG" id="tso:IZ6_29740"/>
<dbReference type="SUPFAM" id="SSF52172">
    <property type="entry name" value="CheY-like"/>
    <property type="match status" value="3"/>
</dbReference>
<dbReference type="InterPro" id="IPR011006">
    <property type="entry name" value="CheY-like_superfamily"/>
</dbReference>
<dbReference type="PRINTS" id="PR00344">
    <property type="entry name" value="BCTRLSENSOR"/>
</dbReference>
<dbReference type="EC" id="2.7.13.3" evidence="3"/>
<feature type="domain" description="Response regulatory" evidence="15">
    <location>
        <begin position="4"/>
        <end position="120"/>
    </location>
</feature>
<dbReference type="SMART" id="SM00448">
    <property type="entry name" value="REC"/>
    <property type="match status" value="3"/>
</dbReference>
<evidence type="ECO:0000256" key="11">
    <source>
        <dbReference type="ARBA" id="ARBA00023136"/>
    </source>
</evidence>
<dbReference type="PANTHER" id="PTHR43547:SF2">
    <property type="entry name" value="HYBRID SIGNAL TRANSDUCTION HISTIDINE KINASE C"/>
    <property type="match status" value="1"/>
</dbReference>
<evidence type="ECO:0000256" key="4">
    <source>
        <dbReference type="ARBA" id="ARBA00022475"/>
    </source>
</evidence>
<evidence type="ECO:0000256" key="7">
    <source>
        <dbReference type="ARBA" id="ARBA00022741"/>
    </source>
</evidence>
<evidence type="ECO:0000256" key="12">
    <source>
        <dbReference type="PROSITE-ProRule" id="PRU00169"/>
    </source>
</evidence>
<dbReference type="InterPro" id="IPR003661">
    <property type="entry name" value="HisK_dim/P_dom"/>
</dbReference>
<dbReference type="GO" id="GO:0005886">
    <property type="term" value="C:plasma membrane"/>
    <property type="evidence" value="ECO:0007669"/>
    <property type="project" value="UniProtKB-SubCell"/>
</dbReference>
<dbReference type="InterPro" id="IPR036097">
    <property type="entry name" value="HisK_dim/P_sf"/>
</dbReference>
<dbReference type="InterPro" id="IPR036890">
    <property type="entry name" value="HATPase_C_sf"/>
</dbReference>
<feature type="modified residue" description="4-aspartylphosphate" evidence="12">
    <location>
        <position position="318"/>
    </location>
</feature>
<feature type="coiled-coil region" evidence="13">
    <location>
        <begin position="380"/>
        <end position="445"/>
    </location>
</feature>
<dbReference type="Pfam" id="PF00512">
    <property type="entry name" value="HisKA"/>
    <property type="match status" value="1"/>
</dbReference>
<keyword evidence="9" id="KW-0067">ATP-binding</keyword>
<dbReference type="AlphaFoldDB" id="A0A6S6QT12"/>
<dbReference type="PROSITE" id="PS50109">
    <property type="entry name" value="HIS_KIN"/>
    <property type="match status" value="1"/>
</dbReference>
<evidence type="ECO:0000256" key="8">
    <source>
        <dbReference type="ARBA" id="ARBA00022777"/>
    </source>
</evidence>
<sequence>MSGRILVVDDSLTVRMDLLDTLEEAGFSVTAAATIAEARTALAAGHFPLVVLDVLLPDGDGVDLLADIRASADAPETAVIMLSTESEISDRIRGLTTGADDYVAKPYDPVYLIARARELLRQSGEETPSRRETILVIDDSDTFREELRAALEAAAYTVLLAASGEEGLRIAADHRPTAVIVDGIMPGIDGATVIRRIRLDAALRGLPCLLLTGADDRGAELRALDAGADAFVRKGEDIGIVLARLNAVVRSAGGPVAEQATPSLMGPKKILVVDDSESFLQEISESLRTEGYEVVLARSGEEALDLLSVHPVDCVLLDLIMPGIGGAETCRRVKGVPVMRDIPIVILTAVDDRRLMIEGLAAGADDYIAKSNDFDLLRARVLAQMRRKQFEDENRNIREQLLRAEMEAIEARVARENAEARAALLEQLRSTEEELSEKKRQQQLKDEFIATVSHELRTPLTAIMAPIGILAGGAGGNLPESVRRMLTIAHGNCRRLVRIVNEILDMEKIEAGKMEFDLKPVDVLDLVRQAIEANQGFADEFDVRLCLDPSATEGMTVSDPERLTQVISNLLSNAAKFSPPGSEVLVTVRTNGHSIRISVRDRGPGIPSTYKERIFEKFVQVNATDRREKGGTGLGLSIAKQIVTQLGGDIGFEPAPGGGTIFSIRLPMHSVQQRLAG</sequence>
<evidence type="ECO:0000313" key="17">
    <source>
        <dbReference type="Proteomes" id="UP000515317"/>
    </source>
</evidence>
<dbReference type="InterPro" id="IPR001789">
    <property type="entry name" value="Sig_transdc_resp-reg_receiver"/>
</dbReference>
<keyword evidence="8" id="KW-0418">Kinase</keyword>